<sequence>MATVEPPEPGPEPEPPTHHRCSPASGARRARSDPDRRLLRLLTALLQQSVRGGEACISDGEGRGAAAVGAGAPGLLTELEVSDAEGRSLLEYRREMDLLLQEKLHTLLEQGSQQAEQPPAPGRSGPTERPEPDCTRWWVRLRLRLRRSYGGLSAGQPHRVMVLAKPEARSSQMVAGGPSPPRSAAAAHEVVSVCHQQIHRNAPICPL</sequence>
<name>A0A6A4VCF9_AMPAM</name>
<organism evidence="2 3">
    <name type="scientific">Amphibalanus amphitrite</name>
    <name type="common">Striped barnacle</name>
    <name type="synonym">Balanus amphitrite</name>
    <dbReference type="NCBI Taxonomy" id="1232801"/>
    <lineage>
        <taxon>Eukaryota</taxon>
        <taxon>Metazoa</taxon>
        <taxon>Ecdysozoa</taxon>
        <taxon>Arthropoda</taxon>
        <taxon>Crustacea</taxon>
        <taxon>Multicrustacea</taxon>
        <taxon>Cirripedia</taxon>
        <taxon>Thoracica</taxon>
        <taxon>Thoracicalcarea</taxon>
        <taxon>Balanomorpha</taxon>
        <taxon>Balanoidea</taxon>
        <taxon>Balanidae</taxon>
        <taxon>Amphibalaninae</taxon>
        <taxon>Amphibalanus</taxon>
    </lineage>
</organism>
<gene>
    <name evidence="2" type="ORF">FJT64_000793</name>
</gene>
<dbReference type="OrthoDB" id="20865at2759"/>
<evidence type="ECO:0000313" key="2">
    <source>
        <dbReference type="EMBL" id="KAF0294027.1"/>
    </source>
</evidence>
<dbReference type="AlphaFoldDB" id="A0A6A4VCF9"/>
<evidence type="ECO:0000256" key="1">
    <source>
        <dbReference type="SAM" id="MobiDB-lite"/>
    </source>
</evidence>
<keyword evidence="3" id="KW-1185">Reference proteome</keyword>
<dbReference type="Proteomes" id="UP000440578">
    <property type="component" value="Unassembled WGS sequence"/>
</dbReference>
<feature type="compositionally biased region" description="Pro residues" evidence="1">
    <location>
        <begin position="1"/>
        <end position="14"/>
    </location>
</feature>
<feature type="region of interest" description="Disordered" evidence="1">
    <location>
        <begin position="1"/>
        <end position="35"/>
    </location>
</feature>
<comment type="caution">
    <text evidence="2">The sequence shown here is derived from an EMBL/GenBank/DDBJ whole genome shotgun (WGS) entry which is preliminary data.</text>
</comment>
<accession>A0A6A4VCF9</accession>
<feature type="region of interest" description="Disordered" evidence="1">
    <location>
        <begin position="110"/>
        <end position="131"/>
    </location>
</feature>
<proteinExistence type="predicted"/>
<evidence type="ECO:0000313" key="3">
    <source>
        <dbReference type="Proteomes" id="UP000440578"/>
    </source>
</evidence>
<reference evidence="2 3" key="1">
    <citation type="submission" date="2019-07" db="EMBL/GenBank/DDBJ databases">
        <title>Draft genome assembly of a fouling barnacle, Amphibalanus amphitrite (Darwin, 1854): The first reference genome for Thecostraca.</title>
        <authorList>
            <person name="Kim W."/>
        </authorList>
    </citation>
    <scope>NUCLEOTIDE SEQUENCE [LARGE SCALE GENOMIC DNA]</scope>
    <source>
        <strain evidence="2">SNU_AA5</strain>
        <tissue evidence="2">Soma without cirri and trophi</tissue>
    </source>
</reference>
<dbReference type="EMBL" id="VIIS01001709">
    <property type="protein sequence ID" value="KAF0294027.1"/>
    <property type="molecule type" value="Genomic_DNA"/>
</dbReference>
<protein>
    <submittedName>
        <fullName evidence="2">Uncharacterized protein</fullName>
    </submittedName>
</protein>